<dbReference type="InterPro" id="IPR001509">
    <property type="entry name" value="Epimerase_deHydtase"/>
</dbReference>
<dbReference type="PANTHER" id="PTHR48079">
    <property type="entry name" value="PROTEIN YEEZ"/>
    <property type="match status" value="1"/>
</dbReference>
<dbReference type="GO" id="GO:0005737">
    <property type="term" value="C:cytoplasm"/>
    <property type="evidence" value="ECO:0007669"/>
    <property type="project" value="TreeGrafter"/>
</dbReference>
<dbReference type="Pfam" id="PF01370">
    <property type="entry name" value="Epimerase"/>
    <property type="match status" value="1"/>
</dbReference>
<dbReference type="Proteomes" id="UP001149140">
    <property type="component" value="Unassembled WGS sequence"/>
</dbReference>
<dbReference type="SUPFAM" id="SSF51735">
    <property type="entry name" value="NAD(P)-binding Rossmann-fold domains"/>
    <property type="match status" value="1"/>
</dbReference>
<evidence type="ECO:0000313" key="3">
    <source>
        <dbReference type="Proteomes" id="UP001149140"/>
    </source>
</evidence>
<dbReference type="RefSeq" id="WP_270039438.1">
    <property type="nucleotide sequence ID" value="NZ_JAPDOD010000006.1"/>
</dbReference>
<gene>
    <name evidence="2" type="ORF">OM076_09700</name>
</gene>
<comment type="caution">
    <text evidence="2">The sequence shown here is derived from an EMBL/GenBank/DDBJ whole genome shotgun (WGS) entry which is preliminary data.</text>
</comment>
<dbReference type="InterPro" id="IPR036291">
    <property type="entry name" value="NAD(P)-bd_dom_sf"/>
</dbReference>
<dbReference type="PANTHER" id="PTHR48079:SF6">
    <property type="entry name" value="NAD(P)-BINDING DOMAIN-CONTAINING PROTEIN-RELATED"/>
    <property type="match status" value="1"/>
</dbReference>
<dbReference type="EMBL" id="JAPDOD010000006">
    <property type="protein sequence ID" value="MDA0160537.1"/>
    <property type="molecule type" value="Genomic_DNA"/>
</dbReference>
<feature type="domain" description="NAD-dependent epimerase/dehydratase" evidence="1">
    <location>
        <begin position="3"/>
        <end position="189"/>
    </location>
</feature>
<sequence length="264" mass="27427">MNVFITGGTGYLGPATIAALNAAGHSVSALVRTPREVPGATTVLGSLTDLDVLRSAASHADAVIHLAADYGGDGARVDREAALAMLSASGVYVHTGGVWVYGDTDGIADEDAPQNPPAIVAWRAENERLVLEAGGRLVMPGLVYGGHAGLIEQFFAGPLQYIGDGANRWPLVHREDIADLYVRALDAPAGARYLGVGPGEPTLREVVGALGGSSSISLEAARASMGPIAEAFALDQRFTSARAHTELGWTPRFPDPLGELARPR</sequence>
<dbReference type="GO" id="GO:0004029">
    <property type="term" value="F:aldehyde dehydrogenase (NAD+) activity"/>
    <property type="evidence" value="ECO:0007669"/>
    <property type="project" value="TreeGrafter"/>
</dbReference>
<name>A0A9X3MRK5_9ACTN</name>
<dbReference type="Gene3D" id="3.40.50.720">
    <property type="entry name" value="NAD(P)-binding Rossmann-like Domain"/>
    <property type="match status" value="1"/>
</dbReference>
<keyword evidence="3" id="KW-1185">Reference proteome</keyword>
<protein>
    <submittedName>
        <fullName evidence="2">NAD-dependent epimerase/dehydratase family protein</fullName>
    </submittedName>
</protein>
<dbReference type="AlphaFoldDB" id="A0A9X3MRK5"/>
<dbReference type="InterPro" id="IPR051783">
    <property type="entry name" value="NAD(P)-dependent_oxidoreduct"/>
</dbReference>
<evidence type="ECO:0000313" key="2">
    <source>
        <dbReference type="EMBL" id="MDA0160537.1"/>
    </source>
</evidence>
<organism evidence="2 3">
    <name type="scientific">Solirubrobacter ginsenosidimutans</name>
    <dbReference type="NCBI Taxonomy" id="490573"/>
    <lineage>
        <taxon>Bacteria</taxon>
        <taxon>Bacillati</taxon>
        <taxon>Actinomycetota</taxon>
        <taxon>Thermoleophilia</taxon>
        <taxon>Solirubrobacterales</taxon>
        <taxon>Solirubrobacteraceae</taxon>
        <taxon>Solirubrobacter</taxon>
    </lineage>
</organism>
<proteinExistence type="predicted"/>
<accession>A0A9X3MRK5</accession>
<reference evidence="2" key="1">
    <citation type="submission" date="2022-10" db="EMBL/GenBank/DDBJ databases">
        <title>The WGS of Solirubrobacter ginsenosidimutans DSM 21036.</title>
        <authorList>
            <person name="Jiang Z."/>
        </authorList>
    </citation>
    <scope>NUCLEOTIDE SEQUENCE</scope>
    <source>
        <strain evidence="2">DSM 21036</strain>
    </source>
</reference>
<evidence type="ECO:0000259" key="1">
    <source>
        <dbReference type="Pfam" id="PF01370"/>
    </source>
</evidence>